<dbReference type="STRING" id="6277.A0A498SDW1"/>
<dbReference type="AlphaFoldDB" id="A0A498SDW1"/>
<gene>
    <name evidence="2" type="ORF">NAV_LOCUS6531</name>
</gene>
<name>A0A498SDW1_ACAVI</name>
<proteinExistence type="predicted"/>
<protein>
    <submittedName>
        <fullName evidence="2">Uncharacterized protein</fullName>
    </submittedName>
</protein>
<sequence length="110" mass="12327">MCQLSNCSRLSDEASLAVPIFLNLVILNARCGSGWWGEVLCSVVREGVYRRMSDRGRNDGDVKRNSVSSGRPASGSNASPRNAVKEERIERNERDRTGRTSSNERFFFLN</sequence>
<accession>A0A498SDW1</accession>
<keyword evidence="3" id="KW-1185">Reference proteome</keyword>
<evidence type="ECO:0000313" key="3">
    <source>
        <dbReference type="Proteomes" id="UP000276991"/>
    </source>
</evidence>
<dbReference type="Proteomes" id="UP000276991">
    <property type="component" value="Unassembled WGS sequence"/>
</dbReference>
<feature type="compositionally biased region" description="Basic and acidic residues" evidence="1">
    <location>
        <begin position="83"/>
        <end position="98"/>
    </location>
</feature>
<dbReference type="EMBL" id="UPTC01001365">
    <property type="protein sequence ID" value="VBB31740.1"/>
    <property type="molecule type" value="Genomic_DNA"/>
</dbReference>
<feature type="region of interest" description="Disordered" evidence="1">
    <location>
        <begin position="53"/>
        <end position="110"/>
    </location>
</feature>
<feature type="compositionally biased region" description="Polar residues" evidence="1">
    <location>
        <begin position="65"/>
        <end position="80"/>
    </location>
</feature>
<dbReference type="OrthoDB" id="10414265at2759"/>
<organism evidence="2 3">
    <name type="scientific">Acanthocheilonema viteae</name>
    <name type="common">Filarial nematode worm</name>
    <name type="synonym">Dipetalonema viteae</name>
    <dbReference type="NCBI Taxonomy" id="6277"/>
    <lineage>
        <taxon>Eukaryota</taxon>
        <taxon>Metazoa</taxon>
        <taxon>Ecdysozoa</taxon>
        <taxon>Nematoda</taxon>
        <taxon>Chromadorea</taxon>
        <taxon>Rhabditida</taxon>
        <taxon>Spirurina</taxon>
        <taxon>Spiruromorpha</taxon>
        <taxon>Filarioidea</taxon>
        <taxon>Onchocercidae</taxon>
        <taxon>Acanthocheilonema</taxon>
    </lineage>
</organism>
<reference evidence="2 3" key="1">
    <citation type="submission" date="2018-08" db="EMBL/GenBank/DDBJ databases">
        <authorList>
            <person name="Laetsch R D."/>
            <person name="Stevens L."/>
            <person name="Kumar S."/>
            <person name="Blaxter L. M."/>
        </authorList>
    </citation>
    <scope>NUCLEOTIDE SEQUENCE [LARGE SCALE GENOMIC DNA]</scope>
</reference>
<evidence type="ECO:0000256" key="1">
    <source>
        <dbReference type="SAM" id="MobiDB-lite"/>
    </source>
</evidence>
<feature type="compositionally biased region" description="Basic and acidic residues" evidence="1">
    <location>
        <begin position="53"/>
        <end position="64"/>
    </location>
</feature>
<evidence type="ECO:0000313" key="2">
    <source>
        <dbReference type="EMBL" id="VBB31740.1"/>
    </source>
</evidence>